<evidence type="ECO:0000259" key="1">
    <source>
        <dbReference type="Pfam" id="PF13518"/>
    </source>
</evidence>
<evidence type="ECO:0000313" key="2">
    <source>
        <dbReference type="EMBL" id="KKL95010.1"/>
    </source>
</evidence>
<sequence length="768" mass="89222">MVFTDTAIKYFSLIGSQVRAGFAESNSATPFYYEDEPFHIAYEMITQIWKGRKSIRSLSAEHGISRDTVKRWQQDFVHFGTIGLLAEISYITVDRLLERLVVLIKTVRKHEHSNYALRLAEALDIPGASLDIIRRIHRCWGYGQRQDDNDREFYSGLQKIMASVEFYRSRERKPVHDPQRKAASFFPRDCKDSFQHKVELFKELSLCEKRRYIRPALRRYGIYPDRYYQLKERFMLYGVWGLVDLTHASKRIGDKISPELELQIIEERLKYPALSPSRIMDKLDLKCSRANVQKIYSRWKLSSFKKPVSIHGVISTPIPEEKTEKPFIEQSAKVRFPDLMQKAALKVNRGFESFINHLSYRRINICNPGAILIAPFVHQLGIIEALHTYGPPRFRTQEITNNIIVNILRIIAGFPTINDFRLNSDLSVAIGAGLTVTPKKSRFYESFDDLRFQHLLKLRNDLARRAKELEIVEGKEIAIDYHCDPSDSRYPLDKSLSKAPDKKGDMVYAHRPQIIWDSGTHSIINIAYCEGRSRGPTALYKFLEDNLYKIIDPSAIKEIYADSEYTGEKQLVYLHIRSESQITMCLKQNKKIIKWREQTIAHAQWQPYGEKYHIASRDYLLSTGIAFRFVVKQKIETGETRCFGSTHCNWSPKKILNSYHLRWPVETGIKDLVENYFLNKPTGTSAEKNETHYYSVMASRLAIDFFLENLAEARWKSPEGWKSILSTVRSILFSDQNCELTLDDSGDILITYLDGDAHGIKRRLKEMF</sequence>
<gene>
    <name evidence="2" type="ORF">LCGC14_1858910</name>
</gene>
<dbReference type="InterPro" id="IPR055247">
    <property type="entry name" value="InsJ-like_HTH"/>
</dbReference>
<dbReference type="Pfam" id="PF13518">
    <property type="entry name" value="HTH_28"/>
    <property type="match status" value="1"/>
</dbReference>
<feature type="domain" description="Insertion element IS150 protein InsJ-like helix-turn-helix" evidence="1">
    <location>
        <begin position="43"/>
        <end position="85"/>
    </location>
</feature>
<name>A0A0F9IMH4_9ZZZZ</name>
<proteinExistence type="predicted"/>
<feature type="non-terminal residue" evidence="2">
    <location>
        <position position="768"/>
    </location>
</feature>
<dbReference type="EMBL" id="LAZR01018786">
    <property type="protein sequence ID" value="KKL95010.1"/>
    <property type="molecule type" value="Genomic_DNA"/>
</dbReference>
<accession>A0A0F9IMH4</accession>
<comment type="caution">
    <text evidence="2">The sequence shown here is derived from an EMBL/GenBank/DDBJ whole genome shotgun (WGS) entry which is preliminary data.</text>
</comment>
<reference evidence="2" key="1">
    <citation type="journal article" date="2015" name="Nature">
        <title>Complex archaea that bridge the gap between prokaryotes and eukaryotes.</title>
        <authorList>
            <person name="Spang A."/>
            <person name="Saw J.H."/>
            <person name="Jorgensen S.L."/>
            <person name="Zaremba-Niedzwiedzka K."/>
            <person name="Martijn J."/>
            <person name="Lind A.E."/>
            <person name="van Eijk R."/>
            <person name="Schleper C."/>
            <person name="Guy L."/>
            <person name="Ettema T.J."/>
        </authorList>
    </citation>
    <scope>NUCLEOTIDE SEQUENCE</scope>
</reference>
<protein>
    <recommendedName>
        <fullName evidence="1">Insertion element IS150 protein InsJ-like helix-turn-helix domain-containing protein</fullName>
    </recommendedName>
</protein>
<dbReference type="AlphaFoldDB" id="A0A0F9IMH4"/>
<organism evidence="2">
    <name type="scientific">marine sediment metagenome</name>
    <dbReference type="NCBI Taxonomy" id="412755"/>
    <lineage>
        <taxon>unclassified sequences</taxon>
        <taxon>metagenomes</taxon>
        <taxon>ecological metagenomes</taxon>
    </lineage>
</organism>